<dbReference type="Gene3D" id="3.10.120.10">
    <property type="entry name" value="Cytochrome b5-like heme/steroid binding domain"/>
    <property type="match status" value="1"/>
</dbReference>
<keyword evidence="2" id="KW-1185">Reference proteome</keyword>
<gene>
    <name evidence="1" type="ORF">CYCCA115_LOCUS15648</name>
</gene>
<protein>
    <recommendedName>
        <fullName evidence="3">Cytochrome b5 heme-binding domain-containing protein</fullName>
    </recommendedName>
</protein>
<dbReference type="InterPro" id="IPR050577">
    <property type="entry name" value="MAPR/NEUFC/NENF-like"/>
</dbReference>
<dbReference type="AlphaFoldDB" id="A0AAD2JJF8"/>
<proteinExistence type="predicted"/>
<organism evidence="1 2">
    <name type="scientific">Cylindrotheca closterium</name>
    <dbReference type="NCBI Taxonomy" id="2856"/>
    <lineage>
        <taxon>Eukaryota</taxon>
        <taxon>Sar</taxon>
        <taxon>Stramenopiles</taxon>
        <taxon>Ochrophyta</taxon>
        <taxon>Bacillariophyta</taxon>
        <taxon>Bacillariophyceae</taxon>
        <taxon>Bacillariophycidae</taxon>
        <taxon>Bacillariales</taxon>
        <taxon>Bacillariaceae</taxon>
        <taxon>Cylindrotheca</taxon>
    </lineage>
</organism>
<dbReference type="GO" id="GO:0012505">
    <property type="term" value="C:endomembrane system"/>
    <property type="evidence" value="ECO:0007669"/>
    <property type="project" value="TreeGrafter"/>
</dbReference>
<dbReference type="InterPro" id="IPR036400">
    <property type="entry name" value="Cyt_B5-like_heme/steroid_sf"/>
</dbReference>
<evidence type="ECO:0008006" key="3">
    <source>
        <dbReference type="Google" id="ProtNLM"/>
    </source>
</evidence>
<sequence>MIQRAAKLLSGGTVTAMAAYLAYDYQTCHPFRKMHGYDVAGAWIRFHNTFRPSITYPSMTLQDLNKYNGHNGRPTYFSSDGRIWDVSDSETFHSSYGFFEGKDATFCLAKMSMEKSEINQTNWDALADKEWESLYSWTKYFSEKYMIRGRLKEYAPKR</sequence>
<reference evidence="1" key="1">
    <citation type="submission" date="2023-08" db="EMBL/GenBank/DDBJ databases">
        <authorList>
            <person name="Audoor S."/>
            <person name="Bilcke G."/>
        </authorList>
    </citation>
    <scope>NUCLEOTIDE SEQUENCE</scope>
</reference>
<dbReference type="GO" id="GO:0016020">
    <property type="term" value="C:membrane"/>
    <property type="evidence" value="ECO:0007669"/>
    <property type="project" value="TreeGrafter"/>
</dbReference>
<dbReference type="PANTHER" id="PTHR10281:SF76">
    <property type="entry name" value="CALCUTTA CUP-RELATED"/>
    <property type="match status" value="1"/>
</dbReference>
<comment type="caution">
    <text evidence="1">The sequence shown here is derived from an EMBL/GenBank/DDBJ whole genome shotgun (WGS) entry which is preliminary data.</text>
</comment>
<name>A0AAD2JJF8_9STRA</name>
<evidence type="ECO:0000313" key="1">
    <source>
        <dbReference type="EMBL" id="CAJ1955229.1"/>
    </source>
</evidence>
<dbReference type="SUPFAM" id="SSF55856">
    <property type="entry name" value="Cytochrome b5-like heme/steroid binding domain"/>
    <property type="match status" value="1"/>
</dbReference>
<evidence type="ECO:0000313" key="2">
    <source>
        <dbReference type="Proteomes" id="UP001295423"/>
    </source>
</evidence>
<dbReference type="Proteomes" id="UP001295423">
    <property type="component" value="Unassembled WGS sequence"/>
</dbReference>
<dbReference type="PANTHER" id="PTHR10281">
    <property type="entry name" value="MEMBRANE-ASSOCIATED PROGESTERONE RECEPTOR COMPONENT-RELATED"/>
    <property type="match status" value="1"/>
</dbReference>
<dbReference type="EMBL" id="CAKOGP040001881">
    <property type="protein sequence ID" value="CAJ1955229.1"/>
    <property type="molecule type" value="Genomic_DNA"/>
</dbReference>
<accession>A0AAD2JJF8</accession>